<dbReference type="SUPFAM" id="SSF53098">
    <property type="entry name" value="Ribonuclease H-like"/>
    <property type="match status" value="1"/>
</dbReference>
<evidence type="ECO:0000313" key="3">
    <source>
        <dbReference type="Proteomes" id="UP000887540"/>
    </source>
</evidence>
<dbReference type="InterPro" id="IPR012337">
    <property type="entry name" value="RNaseH-like_sf"/>
</dbReference>
<dbReference type="PANTHER" id="PTHR37984">
    <property type="entry name" value="PROTEIN CBG26694"/>
    <property type="match status" value="1"/>
</dbReference>
<feature type="domain" description="Integrase catalytic" evidence="2">
    <location>
        <begin position="121"/>
        <end position="288"/>
    </location>
</feature>
<dbReference type="Pfam" id="PF00665">
    <property type="entry name" value="rve"/>
    <property type="match status" value="1"/>
</dbReference>
<evidence type="ECO:0000259" key="2">
    <source>
        <dbReference type="PROSITE" id="PS50994"/>
    </source>
</evidence>
<dbReference type="PANTHER" id="PTHR37984:SF5">
    <property type="entry name" value="PROTEIN NYNRIN-LIKE"/>
    <property type="match status" value="1"/>
</dbReference>
<evidence type="ECO:0000256" key="1">
    <source>
        <dbReference type="SAM" id="MobiDB-lite"/>
    </source>
</evidence>
<proteinExistence type="predicted"/>
<feature type="region of interest" description="Disordered" evidence="1">
    <location>
        <begin position="281"/>
        <end position="305"/>
    </location>
</feature>
<feature type="compositionally biased region" description="Acidic residues" evidence="1">
    <location>
        <begin position="291"/>
        <end position="305"/>
    </location>
</feature>
<organism evidence="3 4">
    <name type="scientific">Acrobeloides nanus</name>
    <dbReference type="NCBI Taxonomy" id="290746"/>
    <lineage>
        <taxon>Eukaryota</taxon>
        <taxon>Metazoa</taxon>
        <taxon>Ecdysozoa</taxon>
        <taxon>Nematoda</taxon>
        <taxon>Chromadorea</taxon>
        <taxon>Rhabditida</taxon>
        <taxon>Tylenchina</taxon>
        <taxon>Cephalobomorpha</taxon>
        <taxon>Cephaloboidea</taxon>
        <taxon>Cephalobidae</taxon>
        <taxon>Acrobeloides</taxon>
    </lineage>
</organism>
<dbReference type="WBParaSite" id="ACRNAN_scaffold13324.g31128.t1">
    <property type="protein sequence ID" value="ACRNAN_scaffold13324.g31128.t1"/>
    <property type="gene ID" value="ACRNAN_scaffold13324.g31128"/>
</dbReference>
<dbReference type="GO" id="GO:0015074">
    <property type="term" value="P:DNA integration"/>
    <property type="evidence" value="ECO:0007669"/>
    <property type="project" value="InterPro"/>
</dbReference>
<protein>
    <submittedName>
        <fullName evidence="4">Integrase catalytic domain-containing protein</fullName>
    </submittedName>
</protein>
<evidence type="ECO:0000313" key="4">
    <source>
        <dbReference type="WBParaSite" id="ACRNAN_scaffold13324.g31128.t1"/>
    </source>
</evidence>
<accession>A0A914CSJ4</accession>
<dbReference type="InterPro" id="IPR050951">
    <property type="entry name" value="Retrovirus_Pol_polyprotein"/>
</dbReference>
<dbReference type="InterPro" id="IPR036397">
    <property type="entry name" value="RNaseH_sf"/>
</dbReference>
<name>A0A914CSJ4_9BILA</name>
<dbReference type="PROSITE" id="PS50994">
    <property type="entry name" value="INTEGRASE"/>
    <property type="match status" value="1"/>
</dbReference>
<dbReference type="Gene3D" id="3.30.420.10">
    <property type="entry name" value="Ribonuclease H-like superfamily/Ribonuclease H"/>
    <property type="match status" value="1"/>
</dbReference>
<dbReference type="InterPro" id="IPR001584">
    <property type="entry name" value="Integrase_cat-core"/>
</dbReference>
<reference evidence="4" key="1">
    <citation type="submission" date="2022-11" db="UniProtKB">
        <authorList>
            <consortium name="WormBaseParasite"/>
        </authorList>
    </citation>
    <scope>IDENTIFICATION</scope>
</reference>
<sequence>MSQRKYEETVSTIQKCAESKPEKLSQSESNILRRYSLRIENMVPVLYYKGDTAKEKPLKVVKKEELFILLKNTHIRLGHCGVELMWRELREYLGVLKDIIGIFTKLCSECQLKKGKPKKGIVVKPLVSEDRNSRCQVDLIDLQACPDDEFKFIMVYQDHLTKFVVLKALKTKTASEVVEHLIEIFAIFGAPQILHSDNGREFANQLVRRLVWRWPECRVVYGKPRHSQSQGSVERCNQDIQRILCTWLRDHNTISWVRALPMVQTMKNRRYHTGIGGHHLKQCSENNNFPTEEERDLDVDDEEDKENEQLEDFVIESWAEMVKNAAGEDPNYFPVSDENDEGEHEVSASEEVQTAERDALDELDEQQLLIMEHRIGAHKSQQKQAEKMLETSKRRFAPVEVGNTIRLPIDDVDRPKLGHSNMFGVVLAVGEGFYKIGTKSGILPQLFTRNQFEPCENSFFSAGEVPQQETSFRSAVGGDSLFGKQGHKHCMCTTGCKKNSCSCRRQNMLCNSRCHYSNSCHNK</sequence>
<keyword evidence="3" id="KW-1185">Reference proteome</keyword>
<dbReference type="Proteomes" id="UP000887540">
    <property type="component" value="Unplaced"/>
</dbReference>
<dbReference type="GO" id="GO:0003676">
    <property type="term" value="F:nucleic acid binding"/>
    <property type="evidence" value="ECO:0007669"/>
    <property type="project" value="InterPro"/>
</dbReference>
<dbReference type="AlphaFoldDB" id="A0A914CSJ4"/>